<sequence>MKKKLLLCLALAAALALAACTAREDPAPTPTPLPDDVMNQPATPPEGEEAVDPGMAATPEDSAPLPVDEELSALVDTLYAAHPVELMMPTTSAVDLSDESWCRYHTGLEAADAAKVDAAVVSESMTGSQAYSLVLLRVKDEADAQAVADAVLENVQMNKWVCVMADKARVATFGDKVLFVMSNTELTDADALMDAAPEALGVTFAYENAKDADTGDGATVIPY</sequence>
<dbReference type="EMBL" id="DXEI01000121">
    <property type="protein sequence ID" value="HIX95409.1"/>
    <property type="molecule type" value="Genomic_DNA"/>
</dbReference>
<feature type="region of interest" description="Disordered" evidence="1">
    <location>
        <begin position="26"/>
        <end position="64"/>
    </location>
</feature>
<feature type="signal peptide" evidence="2">
    <location>
        <begin position="1"/>
        <end position="18"/>
    </location>
</feature>
<name>A0A9D2BVY2_9FIRM</name>
<evidence type="ECO:0000256" key="2">
    <source>
        <dbReference type="SAM" id="SignalP"/>
    </source>
</evidence>
<accession>A0A9D2BVY2</accession>
<gene>
    <name evidence="3" type="ORF">H9846_08125</name>
</gene>
<dbReference type="AlphaFoldDB" id="A0A9D2BVY2"/>
<evidence type="ECO:0000256" key="1">
    <source>
        <dbReference type="SAM" id="MobiDB-lite"/>
    </source>
</evidence>
<organism evidence="3 4">
    <name type="scientific">Candidatus Gemmiger excrementipullorum</name>
    <dbReference type="NCBI Taxonomy" id="2838610"/>
    <lineage>
        <taxon>Bacteria</taxon>
        <taxon>Bacillati</taxon>
        <taxon>Bacillota</taxon>
        <taxon>Clostridia</taxon>
        <taxon>Eubacteriales</taxon>
        <taxon>Gemmiger</taxon>
    </lineage>
</organism>
<reference evidence="3" key="2">
    <citation type="submission" date="2021-04" db="EMBL/GenBank/DDBJ databases">
        <authorList>
            <person name="Gilroy R."/>
        </authorList>
    </citation>
    <scope>NUCLEOTIDE SEQUENCE</scope>
    <source>
        <strain evidence="3">ChiHecec2B26-7398</strain>
    </source>
</reference>
<dbReference type="PROSITE" id="PS51257">
    <property type="entry name" value="PROKAR_LIPOPROTEIN"/>
    <property type="match status" value="1"/>
</dbReference>
<comment type="caution">
    <text evidence="3">The sequence shown here is derived from an EMBL/GenBank/DDBJ whole genome shotgun (WGS) entry which is preliminary data.</text>
</comment>
<evidence type="ECO:0000313" key="4">
    <source>
        <dbReference type="Proteomes" id="UP000886751"/>
    </source>
</evidence>
<keyword evidence="2" id="KW-0732">Signal</keyword>
<dbReference type="Proteomes" id="UP000886751">
    <property type="component" value="Unassembled WGS sequence"/>
</dbReference>
<protein>
    <recommendedName>
        <fullName evidence="5">DUF4358 domain-containing protein</fullName>
    </recommendedName>
</protein>
<evidence type="ECO:0008006" key="5">
    <source>
        <dbReference type="Google" id="ProtNLM"/>
    </source>
</evidence>
<evidence type="ECO:0000313" key="3">
    <source>
        <dbReference type="EMBL" id="HIX95409.1"/>
    </source>
</evidence>
<proteinExistence type="predicted"/>
<reference evidence="3" key="1">
    <citation type="journal article" date="2021" name="PeerJ">
        <title>Extensive microbial diversity within the chicken gut microbiome revealed by metagenomics and culture.</title>
        <authorList>
            <person name="Gilroy R."/>
            <person name="Ravi A."/>
            <person name="Getino M."/>
            <person name="Pursley I."/>
            <person name="Horton D.L."/>
            <person name="Alikhan N.F."/>
            <person name="Baker D."/>
            <person name="Gharbi K."/>
            <person name="Hall N."/>
            <person name="Watson M."/>
            <person name="Adriaenssens E.M."/>
            <person name="Foster-Nyarko E."/>
            <person name="Jarju S."/>
            <person name="Secka A."/>
            <person name="Antonio M."/>
            <person name="Oren A."/>
            <person name="Chaudhuri R.R."/>
            <person name="La Ragione R."/>
            <person name="Hildebrand F."/>
            <person name="Pallen M.J."/>
        </authorList>
    </citation>
    <scope>NUCLEOTIDE SEQUENCE</scope>
    <source>
        <strain evidence="3">ChiHecec2B26-7398</strain>
    </source>
</reference>
<feature type="chain" id="PRO_5038845173" description="DUF4358 domain-containing protein" evidence="2">
    <location>
        <begin position="19"/>
        <end position="223"/>
    </location>
</feature>